<evidence type="ECO:0000313" key="1">
    <source>
        <dbReference type="EMBL" id="PYD78195.1"/>
    </source>
</evidence>
<dbReference type="AlphaFoldDB" id="A0A318QGK4"/>
<proteinExistence type="predicted"/>
<organism evidence="1 2">
    <name type="scientific">Komagataeibacter oboediens</name>
    <dbReference type="NCBI Taxonomy" id="65958"/>
    <lineage>
        <taxon>Bacteria</taxon>
        <taxon>Pseudomonadati</taxon>
        <taxon>Pseudomonadota</taxon>
        <taxon>Alphaproteobacteria</taxon>
        <taxon>Acetobacterales</taxon>
        <taxon>Acetobacteraceae</taxon>
        <taxon>Komagataeibacter</taxon>
    </lineage>
</organism>
<dbReference type="EMBL" id="NKTX01000115">
    <property type="protein sequence ID" value="PYD78195.1"/>
    <property type="molecule type" value="Genomic_DNA"/>
</dbReference>
<accession>A0A318QGK4</accession>
<dbReference type="Proteomes" id="UP000247417">
    <property type="component" value="Unassembled WGS sequence"/>
</dbReference>
<name>A0A318QGK4_9PROT</name>
<evidence type="ECO:0000313" key="2">
    <source>
        <dbReference type="Proteomes" id="UP000247417"/>
    </source>
</evidence>
<protein>
    <submittedName>
        <fullName evidence="1">Uncharacterized protein</fullName>
    </submittedName>
</protein>
<gene>
    <name evidence="1" type="ORF">CFR80_16860</name>
</gene>
<reference evidence="1 2" key="1">
    <citation type="submission" date="2017-07" db="EMBL/GenBank/DDBJ databases">
        <title>A draft genome sequence of Komagataeibacter oboediens LMG 18849.</title>
        <authorList>
            <person name="Skraban J."/>
            <person name="Cleenwerck I."/>
            <person name="Vandamme P."/>
            <person name="Trcek J."/>
        </authorList>
    </citation>
    <scope>NUCLEOTIDE SEQUENCE [LARGE SCALE GENOMIC DNA]</scope>
    <source>
        <strain evidence="1 2">LMG 18849</strain>
    </source>
</reference>
<sequence length="86" mass="9486">MVQNGPIISHDISPYSVLRDTELEKHLLEKPPIETADGMKEADRTLSIPQTLVLMARVWAATHPFATIEVRQHLAAMVATELAGRG</sequence>
<comment type="caution">
    <text evidence="1">The sequence shown here is derived from an EMBL/GenBank/DDBJ whole genome shotgun (WGS) entry which is preliminary data.</text>
</comment>